<feature type="transmembrane region" description="Helical" evidence="1">
    <location>
        <begin position="6"/>
        <end position="28"/>
    </location>
</feature>
<dbReference type="GeneID" id="18813572"/>
<dbReference type="HOGENOM" id="CLU_003953_5_1_1"/>
<dbReference type="RefSeq" id="XP_007321700.1">
    <property type="nucleotide sequence ID" value="XM_007321638.1"/>
</dbReference>
<evidence type="ECO:0000256" key="1">
    <source>
        <dbReference type="SAM" id="Phobius"/>
    </source>
</evidence>
<dbReference type="PANTHER" id="PTHR33112:SF12">
    <property type="entry name" value="HETEROKARYON INCOMPATIBILITY DOMAIN-CONTAINING PROTEIN"/>
    <property type="match status" value="1"/>
</dbReference>
<proteinExistence type="predicted"/>
<evidence type="ECO:0000313" key="3">
    <source>
        <dbReference type="EMBL" id="EGO21914.1"/>
    </source>
</evidence>
<dbReference type="KEGG" id="sla:SERLADRAFT_417313"/>
<keyword evidence="1" id="KW-1133">Transmembrane helix</keyword>
<keyword evidence="1" id="KW-0812">Transmembrane</keyword>
<dbReference type="InterPro" id="IPR010730">
    <property type="entry name" value="HET"/>
</dbReference>
<dbReference type="OrthoDB" id="5125733at2759"/>
<evidence type="ECO:0000259" key="2">
    <source>
        <dbReference type="Pfam" id="PF06985"/>
    </source>
</evidence>
<dbReference type="EMBL" id="GL945438">
    <property type="protein sequence ID" value="EGO21914.1"/>
    <property type="molecule type" value="Genomic_DNA"/>
</dbReference>
<dbReference type="Proteomes" id="UP000008064">
    <property type="component" value="Unassembled WGS sequence"/>
</dbReference>
<sequence length="813" mass="90500">MSYSKVISGVAGSIAGIMLFQLLSFYLMKPKKKDGINHSPPGHMPSRSSNEDVAVDVDEDTVTSFQQSSTDYDGATHNFPLDVTTSNAGASIIPGENAPLCSTCTELDFHLILRNGIPRESAISLGPLTGIIQRAGQCGFCRLASIVIRRTWLLDEHPHVDLSEIQCSLYSMDCGCLQDPAPAPKELCHRFYIQPSDRPREIYDAMLAANTGLMLDIQLLEEDACNNERTEELHGRRVGDTIDIGLVKKWLDLCEREHGDVCESVWWRGSDKNLPKGVRMLDVTCMSIVHAPPGCRYVALSYLWGGMGAEYWTTQANLKQRGVSGGLDMSSLPGTITDSIQLVRQLGERYLWVDALCIIQDNLKDKAVQIGVMELIYGSSLFTIFAAGGRTANSPLPGLRPGTRRQQQHIDVIQGLHLTVPLPMLRETLTRTAWDTRGWTFQEVMLSRRRLFFTDQQIYFECGQDVWCEDVVAERKRQPRSYQPLRYNGVGGLTFLRTPPSWAKNEYLSSYASAVGLYTQRQLTMESDIVNAITALTNAWTKGFKLNGGDPRKAFRFGMSITDLHTVLLWQPEANVKHYRRSNGGMGSAPWPSWSWAGWRGAVHYAGSGQYLEIHKNTESPRLLESLVDPWFIVDEGGEVVQLEVGRMNRATAYPEEIGPRQYLPPQGIFDPLQLGLTNEHPPEPGTLIFRTSSAWFDIAQVNSVSSNIETHYAFFSILSNIPSPSTRVGRIILPLSIRSPASLKFIVLSRTNGPSGVYDENVLGERYSGCFLYVMAVEKKGDTTIMERVGVGIIFEGAWLQSTAEETVVLLG</sequence>
<keyword evidence="1" id="KW-0472">Membrane</keyword>
<dbReference type="PANTHER" id="PTHR33112">
    <property type="entry name" value="DOMAIN PROTEIN, PUTATIVE-RELATED"/>
    <property type="match status" value="1"/>
</dbReference>
<feature type="domain" description="Heterokaryon incompatibility" evidence="2">
    <location>
        <begin position="297"/>
        <end position="443"/>
    </location>
</feature>
<dbReference type="Pfam" id="PF06985">
    <property type="entry name" value="HET"/>
    <property type="match status" value="1"/>
</dbReference>
<reference evidence="3" key="1">
    <citation type="submission" date="2011-04" db="EMBL/GenBank/DDBJ databases">
        <title>Evolution of plant cell wall degrading machinery underlies the functional diversity of forest fungi.</title>
        <authorList>
            <consortium name="US DOE Joint Genome Institute (JGI-PGF)"/>
            <person name="Eastwood D.C."/>
            <person name="Floudas D."/>
            <person name="Binder M."/>
            <person name="Majcherczyk A."/>
            <person name="Schneider P."/>
            <person name="Aerts A."/>
            <person name="Asiegbu F.O."/>
            <person name="Baker S.E."/>
            <person name="Barry K."/>
            <person name="Bendiksby M."/>
            <person name="Blumentritt M."/>
            <person name="Coutinho P.M."/>
            <person name="Cullen D."/>
            <person name="Cullen D."/>
            <person name="Gathman A."/>
            <person name="Goodell B."/>
            <person name="Henrissat B."/>
            <person name="Ihrmark K."/>
            <person name="Kauserud H."/>
            <person name="Kohler A."/>
            <person name="LaButti K."/>
            <person name="Lapidus A."/>
            <person name="Lavin J.L."/>
            <person name="Lee Y.-H."/>
            <person name="Lindquist E."/>
            <person name="Lilly W."/>
            <person name="Lucas S."/>
            <person name="Morin E."/>
            <person name="Murat C."/>
            <person name="Oguiza J.A."/>
            <person name="Park J."/>
            <person name="Pisabarro A.G."/>
            <person name="Riley R."/>
            <person name="Rosling A."/>
            <person name="Salamov A."/>
            <person name="Schmidt O."/>
            <person name="Schmutz J."/>
            <person name="Skrede I."/>
            <person name="Stenlid J."/>
            <person name="Wiebenga A."/>
            <person name="Xie X."/>
            <person name="Kues U."/>
            <person name="Hibbett D.S."/>
            <person name="Hoffmeister D."/>
            <person name="Hogberg N."/>
            <person name="Martin F."/>
            <person name="Grigoriev I.V."/>
            <person name="Watkinson S.C."/>
        </authorList>
    </citation>
    <scope>NUCLEOTIDE SEQUENCE</scope>
    <source>
        <strain evidence="3">S7.9</strain>
    </source>
</reference>
<name>F8P5M7_SERL9</name>
<protein>
    <recommendedName>
        <fullName evidence="2">Heterokaryon incompatibility domain-containing protein</fullName>
    </recommendedName>
</protein>
<accession>F8P5M7</accession>
<dbReference type="AlphaFoldDB" id="F8P5M7"/>
<organism>
    <name type="scientific">Serpula lacrymans var. lacrymans (strain S7.9)</name>
    <name type="common">Dry rot fungus</name>
    <dbReference type="NCBI Taxonomy" id="578457"/>
    <lineage>
        <taxon>Eukaryota</taxon>
        <taxon>Fungi</taxon>
        <taxon>Dikarya</taxon>
        <taxon>Basidiomycota</taxon>
        <taxon>Agaricomycotina</taxon>
        <taxon>Agaricomycetes</taxon>
        <taxon>Agaricomycetidae</taxon>
        <taxon>Boletales</taxon>
        <taxon>Coniophorineae</taxon>
        <taxon>Serpulaceae</taxon>
        <taxon>Serpula</taxon>
    </lineage>
</organism>
<gene>
    <name evidence="3" type="ORF">SERLADRAFT_417313</name>
</gene>